<dbReference type="EMBL" id="CAJHJT010000034">
    <property type="protein sequence ID" value="CAD7002670.1"/>
    <property type="molecule type" value="Genomic_DNA"/>
</dbReference>
<name>A0A811UUN4_CERCA</name>
<dbReference type="Proteomes" id="UP000606786">
    <property type="component" value="Unassembled WGS sequence"/>
</dbReference>
<evidence type="ECO:0000313" key="1">
    <source>
        <dbReference type="EMBL" id="CAD7002670.1"/>
    </source>
</evidence>
<dbReference type="AlphaFoldDB" id="A0A811UUN4"/>
<accession>A0A811UUN4</accession>
<gene>
    <name evidence="1" type="ORF">CCAP1982_LOCUS11153</name>
</gene>
<sequence>MSQHVELVSHILSSSVLAMERNRLTAFSCDTTWSILLQEYQVPFPSSIRAIPPQLGDTPCLGGVLGLKLSKSQLVVAGGQPRQRR</sequence>
<organism evidence="1 2">
    <name type="scientific">Ceratitis capitata</name>
    <name type="common">Mediterranean fruit fly</name>
    <name type="synonym">Tephritis capitata</name>
    <dbReference type="NCBI Taxonomy" id="7213"/>
    <lineage>
        <taxon>Eukaryota</taxon>
        <taxon>Metazoa</taxon>
        <taxon>Ecdysozoa</taxon>
        <taxon>Arthropoda</taxon>
        <taxon>Hexapoda</taxon>
        <taxon>Insecta</taxon>
        <taxon>Pterygota</taxon>
        <taxon>Neoptera</taxon>
        <taxon>Endopterygota</taxon>
        <taxon>Diptera</taxon>
        <taxon>Brachycera</taxon>
        <taxon>Muscomorpha</taxon>
        <taxon>Tephritoidea</taxon>
        <taxon>Tephritidae</taxon>
        <taxon>Ceratitis</taxon>
        <taxon>Ceratitis</taxon>
    </lineage>
</organism>
<keyword evidence="2" id="KW-1185">Reference proteome</keyword>
<comment type="caution">
    <text evidence="1">The sequence shown here is derived from an EMBL/GenBank/DDBJ whole genome shotgun (WGS) entry which is preliminary data.</text>
</comment>
<evidence type="ECO:0000313" key="2">
    <source>
        <dbReference type="Proteomes" id="UP000606786"/>
    </source>
</evidence>
<protein>
    <submittedName>
        <fullName evidence="1">(Mediterranean fruit fly) hypothetical protein</fullName>
    </submittedName>
</protein>
<proteinExistence type="predicted"/>
<reference evidence="1" key="1">
    <citation type="submission" date="2020-11" db="EMBL/GenBank/DDBJ databases">
        <authorList>
            <person name="Whitehead M."/>
        </authorList>
    </citation>
    <scope>NUCLEOTIDE SEQUENCE</scope>
    <source>
        <strain evidence="1">EGII</strain>
    </source>
</reference>